<keyword evidence="4" id="KW-1185">Reference proteome</keyword>
<dbReference type="EMBL" id="JBICBT010000879">
    <property type="protein sequence ID" value="KAL3095560.1"/>
    <property type="molecule type" value="Genomic_DNA"/>
</dbReference>
<dbReference type="Proteomes" id="UP001620626">
    <property type="component" value="Unassembled WGS sequence"/>
</dbReference>
<organism evidence="3 4">
    <name type="scientific">Heterodera trifolii</name>
    <dbReference type="NCBI Taxonomy" id="157864"/>
    <lineage>
        <taxon>Eukaryota</taxon>
        <taxon>Metazoa</taxon>
        <taxon>Ecdysozoa</taxon>
        <taxon>Nematoda</taxon>
        <taxon>Chromadorea</taxon>
        <taxon>Rhabditida</taxon>
        <taxon>Tylenchina</taxon>
        <taxon>Tylenchomorpha</taxon>
        <taxon>Tylenchoidea</taxon>
        <taxon>Heteroderidae</taxon>
        <taxon>Heteroderinae</taxon>
        <taxon>Heterodera</taxon>
    </lineage>
</organism>
<proteinExistence type="predicted"/>
<evidence type="ECO:0000313" key="4">
    <source>
        <dbReference type="Proteomes" id="UP001620626"/>
    </source>
</evidence>
<feature type="coiled-coil region" evidence="1">
    <location>
        <begin position="141"/>
        <end position="175"/>
    </location>
</feature>
<reference evidence="3 4" key="1">
    <citation type="submission" date="2024-10" db="EMBL/GenBank/DDBJ databases">
        <authorList>
            <person name="Kim D."/>
        </authorList>
    </citation>
    <scope>NUCLEOTIDE SEQUENCE [LARGE SCALE GENOMIC DNA]</scope>
    <source>
        <strain evidence="3">BH-2024</strain>
    </source>
</reference>
<gene>
    <name evidence="3" type="ORF">niasHT_024386</name>
</gene>
<sequence length="403" mass="45695">MSFCLLCTCTSFSPIFNLVSDFQNFAFRHLSSSFYFRCREGSRPAPCFLTSQKVLISDQPMNTKKPSAINREALNESVSASPGQGSKSKDFRNCNDIKLATRKTNEWGKAQLKGCTKELCVRCFLDADMYYRTMHIYDGHLAKSRDTCEQMAKEKAQLTEEVARHRRDRTELTTKCIQLEAMQRHEEQGQQQQMDDIRKERNIKVGELEAKVAELTGIIGQKDAKIAEMANQFALALSIKMEKAEQKPDVPKKDHLVPVKRRRSSEENYDDANAVPEAKRIGPTNHLDKENSKVTTQNNGRHRQLPTAVDDGAIANNRSTSPRTTSKADEAAQWIIRDFWYKVLQNEAAILNGRIDAARLVQQFIDAYPLCQPHNIAESLFQFAAAVFAQVQQTKALPPCPFK</sequence>
<dbReference type="AlphaFoldDB" id="A0ABD2JYG0"/>
<name>A0ABD2JYG0_9BILA</name>
<keyword evidence="1" id="KW-0175">Coiled coil</keyword>
<protein>
    <submittedName>
        <fullName evidence="3">Uncharacterized protein</fullName>
    </submittedName>
</protein>
<comment type="caution">
    <text evidence="3">The sequence shown here is derived from an EMBL/GenBank/DDBJ whole genome shotgun (WGS) entry which is preliminary data.</text>
</comment>
<evidence type="ECO:0000313" key="3">
    <source>
        <dbReference type="EMBL" id="KAL3095560.1"/>
    </source>
</evidence>
<accession>A0ABD2JYG0</accession>
<feature type="region of interest" description="Disordered" evidence="2">
    <location>
        <begin position="282"/>
        <end position="305"/>
    </location>
</feature>
<evidence type="ECO:0000256" key="1">
    <source>
        <dbReference type="SAM" id="Coils"/>
    </source>
</evidence>
<evidence type="ECO:0000256" key="2">
    <source>
        <dbReference type="SAM" id="MobiDB-lite"/>
    </source>
</evidence>